<evidence type="ECO:0000313" key="10">
    <source>
        <dbReference type="EMBL" id="SMG34126.1"/>
    </source>
</evidence>
<feature type="domain" description="MrpA C-terminal/MbhE" evidence="9">
    <location>
        <begin position="38"/>
        <end position="89"/>
    </location>
</feature>
<feature type="domain" description="Na+/H+ antiporter MnhB subunit-related protein" evidence="8">
    <location>
        <begin position="100"/>
        <end position="225"/>
    </location>
</feature>
<dbReference type="Proteomes" id="UP000193355">
    <property type="component" value="Unassembled WGS sequence"/>
</dbReference>
<keyword evidence="11" id="KW-1185">Reference proteome</keyword>
<evidence type="ECO:0000313" key="11">
    <source>
        <dbReference type="Proteomes" id="UP000193355"/>
    </source>
</evidence>
<dbReference type="Pfam" id="PF04039">
    <property type="entry name" value="MnhB"/>
    <property type="match status" value="1"/>
</dbReference>
<evidence type="ECO:0000259" key="8">
    <source>
        <dbReference type="Pfam" id="PF04039"/>
    </source>
</evidence>
<evidence type="ECO:0000259" key="9">
    <source>
        <dbReference type="Pfam" id="PF20501"/>
    </source>
</evidence>
<feature type="transmembrane region" description="Helical" evidence="7">
    <location>
        <begin position="170"/>
        <end position="188"/>
    </location>
</feature>
<evidence type="ECO:0000256" key="1">
    <source>
        <dbReference type="ARBA" id="ARBA00004651"/>
    </source>
</evidence>
<name>A0A1X7K0X0_9BACT</name>
<dbReference type="InterPro" id="IPR050622">
    <property type="entry name" value="CPA3_antiporter_subunitB"/>
</dbReference>
<dbReference type="EMBL" id="FXBB01000019">
    <property type="protein sequence ID" value="SMG34126.1"/>
    <property type="molecule type" value="Genomic_DNA"/>
</dbReference>
<proteinExistence type="inferred from homology"/>
<dbReference type="InterPro" id="IPR007182">
    <property type="entry name" value="MnhB"/>
</dbReference>
<dbReference type="NCBIfam" id="NF006248">
    <property type="entry name" value="PRK08386.1"/>
    <property type="match status" value="1"/>
</dbReference>
<dbReference type="STRING" id="561720.SAMN06275492_11936"/>
<gene>
    <name evidence="10" type="ORF">SAMN06275492_11936</name>
</gene>
<accession>A0A1X7K0X0</accession>
<feature type="transmembrane region" description="Helical" evidence="7">
    <location>
        <begin position="131"/>
        <end position="149"/>
    </location>
</feature>
<dbReference type="GO" id="GO:0005886">
    <property type="term" value="C:plasma membrane"/>
    <property type="evidence" value="ECO:0007669"/>
    <property type="project" value="UniProtKB-SubCell"/>
</dbReference>
<feature type="transmembrane region" description="Helical" evidence="7">
    <location>
        <begin position="68"/>
        <end position="86"/>
    </location>
</feature>
<keyword evidence="3" id="KW-1003">Cell membrane</keyword>
<evidence type="ECO:0000256" key="5">
    <source>
        <dbReference type="ARBA" id="ARBA00022989"/>
    </source>
</evidence>
<keyword evidence="4 7" id="KW-0812">Transmembrane</keyword>
<sequence>MNGRNFHRWIGAALCLSLGWWMWRGLVIPGDPFLFGPAAYYVKNTALDTGASNIVAAILFDYRAFDTLGEATVIYTTVCGVAMLFARRRLKRSGWGLSFIVKRGMGMMVPFMLVYAASIVLMGHLTPGGGFQGGAVFATVTVLFCVIYGSKFEASRISPKVKEIIESSGAILFSLVGLWGLAVGAGFLSNVKSGFPSGALGSLLSGGAIPILNIAVGMKVGAGLSTLFYSMIKILEDPGEGPPPEV</sequence>
<feature type="transmembrane region" description="Helical" evidence="7">
    <location>
        <begin position="208"/>
        <end position="229"/>
    </location>
</feature>
<dbReference type="RefSeq" id="WP_085544842.1">
    <property type="nucleotide sequence ID" value="NZ_FXBB01000019.1"/>
</dbReference>
<dbReference type="OrthoDB" id="9798859at2"/>
<dbReference type="PANTHER" id="PTHR33932">
    <property type="entry name" value="NA(+)/H(+) ANTIPORTER SUBUNIT B"/>
    <property type="match status" value="1"/>
</dbReference>
<dbReference type="InterPro" id="IPR046806">
    <property type="entry name" value="MrpA_C/MbhE"/>
</dbReference>
<evidence type="ECO:0000256" key="2">
    <source>
        <dbReference type="ARBA" id="ARBA00009425"/>
    </source>
</evidence>
<evidence type="ECO:0000256" key="7">
    <source>
        <dbReference type="SAM" id="Phobius"/>
    </source>
</evidence>
<keyword evidence="6 7" id="KW-0472">Membrane</keyword>
<dbReference type="AlphaFoldDB" id="A0A1X7K0X0"/>
<evidence type="ECO:0000256" key="4">
    <source>
        <dbReference type="ARBA" id="ARBA00022692"/>
    </source>
</evidence>
<dbReference type="PANTHER" id="PTHR33932:SF4">
    <property type="entry name" value="NA(+)_H(+) ANTIPORTER SUBUNIT B"/>
    <property type="match status" value="1"/>
</dbReference>
<evidence type="ECO:0000256" key="6">
    <source>
        <dbReference type="ARBA" id="ARBA00023136"/>
    </source>
</evidence>
<feature type="transmembrane region" description="Helical" evidence="7">
    <location>
        <begin position="107"/>
        <end position="125"/>
    </location>
</feature>
<evidence type="ECO:0000256" key="3">
    <source>
        <dbReference type="ARBA" id="ARBA00022475"/>
    </source>
</evidence>
<reference evidence="11" key="1">
    <citation type="submission" date="2017-04" db="EMBL/GenBank/DDBJ databases">
        <authorList>
            <person name="Varghese N."/>
            <person name="Submissions S."/>
        </authorList>
    </citation>
    <scope>NUCLEOTIDE SEQUENCE [LARGE SCALE GENOMIC DNA]</scope>
    <source>
        <strain evidence="11">USBA 82</strain>
    </source>
</reference>
<protein>
    <submittedName>
        <fullName evidence="10">Multicomponent Na+:H+ antiporter subunit B</fullName>
    </submittedName>
</protein>
<comment type="subcellular location">
    <subcellularLocation>
        <location evidence="1">Cell membrane</location>
        <topology evidence="1">Multi-pass membrane protein</topology>
    </subcellularLocation>
</comment>
<organism evidence="10 11">
    <name type="scientific">Dethiosulfovibrio salsuginis</name>
    <dbReference type="NCBI Taxonomy" id="561720"/>
    <lineage>
        <taxon>Bacteria</taxon>
        <taxon>Thermotogati</taxon>
        <taxon>Synergistota</taxon>
        <taxon>Synergistia</taxon>
        <taxon>Synergistales</taxon>
        <taxon>Dethiosulfovibrionaceae</taxon>
        <taxon>Dethiosulfovibrio</taxon>
    </lineage>
</organism>
<dbReference type="Pfam" id="PF20501">
    <property type="entry name" value="MbhE"/>
    <property type="match status" value="1"/>
</dbReference>
<keyword evidence="5 7" id="KW-1133">Transmembrane helix</keyword>
<comment type="similarity">
    <text evidence="2">Belongs to the CPA3 antiporters (TC 2.A.63) subunit B family.</text>
</comment>